<dbReference type="GO" id="GO:0000160">
    <property type="term" value="P:phosphorelay signal transduction system"/>
    <property type="evidence" value="ECO:0007669"/>
    <property type="project" value="UniProtKB-KW"/>
</dbReference>
<name>A0A432XWK8_9GAMM</name>
<reference evidence="5" key="1">
    <citation type="journal article" date="2018" name="Front. Microbiol.">
        <title>Genome-Based Analysis Reveals the Taxonomy and Diversity of the Family Idiomarinaceae.</title>
        <authorList>
            <person name="Liu Y."/>
            <person name="Lai Q."/>
            <person name="Shao Z."/>
        </authorList>
    </citation>
    <scope>NUCLEOTIDE SEQUENCE [LARGE SCALE GENOMIC DNA]</scope>
    <source>
        <strain evidence="5">BH195</strain>
    </source>
</reference>
<keyword evidence="1" id="KW-0902">Two-component regulatory system</keyword>
<dbReference type="AlphaFoldDB" id="A0A432XWK8"/>
<dbReference type="Proteomes" id="UP000287198">
    <property type="component" value="Unassembled WGS sequence"/>
</dbReference>
<organism evidence="4 5">
    <name type="scientific">Pseudidiomarina halophila</name>
    <dbReference type="NCBI Taxonomy" id="1449799"/>
    <lineage>
        <taxon>Bacteria</taxon>
        <taxon>Pseudomonadati</taxon>
        <taxon>Pseudomonadota</taxon>
        <taxon>Gammaproteobacteria</taxon>
        <taxon>Alteromonadales</taxon>
        <taxon>Idiomarinaceae</taxon>
        <taxon>Pseudidiomarina</taxon>
    </lineage>
</organism>
<accession>A0A432XWK8</accession>
<sequence length="113" mass="13473">MLNKKLLEEYAELMGADGVQEMYTTFADNINGYLNHLEWLIKERKEQEVRNQAHRIKGACRSVGLQQLAEGMERLERDPWQWDEAIEEVVQWKAELPMHQHQIEAWLNARRIQ</sequence>
<dbReference type="OrthoDB" id="7065606at2"/>
<keyword evidence="4" id="KW-0418">Kinase</keyword>
<feature type="modified residue" description="Phosphohistidine" evidence="2">
    <location>
        <position position="54"/>
    </location>
</feature>
<keyword evidence="4" id="KW-0808">Transferase</keyword>
<dbReference type="InterPro" id="IPR008207">
    <property type="entry name" value="Sig_transdc_His_kin_Hpt_dom"/>
</dbReference>
<dbReference type="Pfam" id="PF01627">
    <property type="entry name" value="Hpt"/>
    <property type="match status" value="1"/>
</dbReference>
<proteinExistence type="predicted"/>
<gene>
    <name evidence="4" type="ORF">CWI69_08680</name>
</gene>
<evidence type="ECO:0000256" key="1">
    <source>
        <dbReference type="ARBA" id="ARBA00023012"/>
    </source>
</evidence>
<comment type="caution">
    <text evidence="4">The sequence shown here is derived from an EMBL/GenBank/DDBJ whole genome shotgun (WGS) entry which is preliminary data.</text>
</comment>
<dbReference type="Gene3D" id="1.20.120.160">
    <property type="entry name" value="HPT domain"/>
    <property type="match status" value="1"/>
</dbReference>
<feature type="domain" description="HPt" evidence="3">
    <location>
        <begin position="15"/>
        <end position="106"/>
    </location>
</feature>
<dbReference type="PROSITE" id="PS50894">
    <property type="entry name" value="HPT"/>
    <property type="match status" value="1"/>
</dbReference>
<protein>
    <submittedName>
        <fullName evidence="4">Histidine kinase</fullName>
    </submittedName>
</protein>
<keyword evidence="2" id="KW-0597">Phosphoprotein</keyword>
<evidence type="ECO:0000259" key="3">
    <source>
        <dbReference type="PROSITE" id="PS50894"/>
    </source>
</evidence>
<dbReference type="InterPro" id="IPR036641">
    <property type="entry name" value="HPT_dom_sf"/>
</dbReference>
<dbReference type="GO" id="GO:0004672">
    <property type="term" value="F:protein kinase activity"/>
    <property type="evidence" value="ECO:0007669"/>
    <property type="project" value="UniProtKB-ARBA"/>
</dbReference>
<evidence type="ECO:0000313" key="5">
    <source>
        <dbReference type="Proteomes" id="UP000287198"/>
    </source>
</evidence>
<dbReference type="SUPFAM" id="SSF47226">
    <property type="entry name" value="Histidine-containing phosphotransfer domain, HPT domain"/>
    <property type="match status" value="1"/>
</dbReference>
<dbReference type="EMBL" id="PIPW01000002">
    <property type="protein sequence ID" value="RUO53087.1"/>
    <property type="molecule type" value="Genomic_DNA"/>
</dbReference>
<keyword evidence="5" id="KW-1185">Reference proteome</keyword>
<evidence type="ECO:0000313" key="4">
    <source>
        <dbReference type="EMBL" id="RUO53087.1"/>
    </source>
</evidence>
<evidence type="ECO:0000256" key="2">
    <source>
        <dbReference type="PROSITE-ProRule" id="PRU00110"/>
    </source>
</evidence>
<dbReference type="RefSeq" id="WP_126763793.1">
    <property type="nucleotide sequence ID" value="NZ_JBHLTZ010000012.1"/>
</dbReference>